<evidence type="ECO:0000256" key="4">
    <source>
        <dbReference type="ARBA" id="ARBA00022989"/>
    </source>
</evidence>
<protein>
    <submittedName>
        <fullName evidence="6">F0F1 ATP synthase subunit I</fullName>
    </submittedName>
</protein>
<keyword evidence="4" id="KW-1133">Transmembrane helix</keyword>
<accession>A0A1B8NZ68</accession>
<dbReference type="GeneID" id="91011909"/>
<dbReference type="EMBL" id="MAJD01000002">
    <property type="protein sequence ID" value="OBX35296.1"/>
    <property type="molecule type" value="Genomic_DNA"/>
</dbReference>
<proteinExistence type="predicted"/>
<evidence type="ECO:0000256" key="2">
    <source>
        <dbReference type="ARBA" id="ARBA00022475"/>
    </source>
</evidence>
<evidence type="ECO:0000313" key="7">
    <source>
        <dbReference type="Proteomes" id="UP000092504"/>
    </source>
</evidence>
<dbReference type="Proteomes" id="UP000092504">
    <property type="component" value="Unassembled WGS sequence"/>
</dbReference>
<comment type="caution">
    <text evidence="6">The sequence shown here is derived from an EMBL/GenBank/DDBJ whole genome shotgun (WGS) entry which is preliminary data.</text>
</comment>
<dbReference type="Pfam" id="PF03899">
    <property type="entry name" value="ATP-synt_I"/>
    <property type="match status" value="1"/>
</dbReference>
<evidence type="ECO:0000313" key="6">
    <source>
        <dbReference type="EMBL" id="OBX35296.1"/>
    </source>
</evidence>
<dbReference type="InterPro" id="IPR005598">
    <property type="entry name" value="ATP_synth_I"/>
</dbReference>
<organism evidence="6 7">
    <name type="scientific">Halomonas elongata</name>
    <dbReference type="NCBI Taxonomy" id="2746"/>
    <lineage>
        <taxon>Bacteria</taxon>
        <taxon>Pseudomonadati</taxon>
        <taxon>Pseudomonadota</taxon>
        <taxon>Gammaproteobacteria</taxon>
        <taxon>Oceanospirillales</taxon>
        <taxon>Halomonadaceae</taxon>
        <taxon>Halomonas</taxon>
    </lineage>
</organism>
<name>A0A1B8NZ68_HALEL</name>
<dbReference type="GO" id="GO:0005886">
    <property type="term" value="C:plasma membrane"/>
    <property type="evidence" value="ECO:0007669"/>
    <property type="project" value="UniProtKB-SubCell"/>
</dbReference>
<gene>
    <name evidence="6" type="ORF">A8U91_04368</name>
</gene>
<dbReference type="PATRIC" id="fig|2746.7.peg.4498"/>
<evidence type="ECO:0000256" key="3">
    <source>
        <dbReference type="ARBA" id="ARBA00022692"/>
    </source>
</evidence>
<dbReference type="AlphaFoldDB" id="A0A1B8NZ68"/>
<keyword evidence="3" id="KW-0812">Transmembrane</keyword>
<sequence>MAARIKRPSIRRLLLAQLAVMGLMVGLAAWSDGGAGAFSALTGGAVAFLPNAFFAWRVFRYQGARHAKNIVNGFYRAEAGKFGLTAVLFTLVFIAVPPSNPAFFFGAYVVTLFAHWLGPWLLRRPSHT</sequence>
<dbReference type="RefSeq" id="WP_013334205.1">
    <property type="nucleotide sequence ID" value="NZ_CP087224.1"/>
</dbReference>
<dbReference type="OMA" id="CAFMFSG"/>
<keyword evidence="2" id="KW-1003">Cell membrane</keyword>
<comment type="subcellular location">
    <subcellularLocation>
        <location evidence="1">Cell membrane</location>
        <topology evidence="1">Multi-pass membrane protein</topology>
    </subcellularLocation>
</comment>
<evidence type="ECO:0000256" key="5">
    <source>
        <dbReference type="ARBA" id="ARBA00023136"/>
    </source>
</evidence>
<reference evidence="6 7" key="1">
    <citation type="submission" date="2016-06" db="EMBL/GenBank/DDBJ databases">
        <title>Genome sequence of halotolerant plant growth promoting strain of Halomonas elongata HEK1 isolated from salterns of Rann of Kutch, Gujarat, India.</title>
        <authorList>
            <person name="Gaba S."/>
            <person name="Singh R.N."/>
            <person name="Abrol S."/>
            <person name="Kaushik R."/>
            <person name="Saxena A.K."/>
        </authorList>
    </citation>
    <scope>NUCLEOTIDE SEQUENCE [LARGE SCALE GENOMIC DNA]</scope>
    <source>
        <strain evidence="6 7">HEK1</strain>
    </source>
</reference>
<keyword evidence="5" id="KW-0472">Membrane</keyword>
<evidence type="ECO:0000256" key="1">
    <source>
        <dbReference type="ARBA" id="ARBA00004651"/>
    </source>
</evidence>